<name>A0A819Y0Q0_9BILA</name>
<dbReference type="GO" id="GO:0006508">
    <property type="term" value="P:proteolysis"/>
    <property type="evidence" value="ECO:0007669"/>
    <property type="project" value="InterPro"/>
</dbReference>
<dbReference type="PANTHER" id="PTHR42776:SF27">
    <property type="entry name" value="DIPEPTIDYL PEPTIDASE FAMILY MEMBER 6"/>
    <property type="match status" value="1"/>
</dbReference>
<organism evidence="3 4">
    <name type="scientific">Rotaria sordida</name>
    <dbReference type="NCBI Taxonomy" id="392033"/>
    <lineage>
        <taxon>Eukaryota</taxon>
        <taxon>Metazoa</taxon>
        <taxon>Spiralia</taxon>
        <taxon>Gnathifera</taxon>
        <taxon>Rotifera</taxon>
        <taxon>Eurotatoria</taxon>
        <taxon>Bdelloidea</taxon>
        <taxon>Philodinida</taxon>
        <taxon>Philodinidae</taxon>
        <taxon>Rotaria</taxon>
    </lineage>
</organism>
<gene>
    <name evidence="3" type="ORF">JBS370_LOCUS33981</name>
</gene>
<dbReference type="InterPro" id="IPR029058">
    <property type="entry name" value="AB_hydrolase_fold"/>
</dbReference>
<evidence type="ECO:0000256" key="1">
    <source>
        <dbReference type="ARBA" id="ARBA00022801"/>
    </source>
</evidence>
<evidence type="ECO:0000313" key="3">
    <source>
        <dbReference type="EMBL" id="CAF4150834.1"/>
    </source>
</evidence>
<feature type="domain" description="Peptidase S9 prolyl oligopeptidase catalytic" evidence="2">
    <location>
        <begin position="8"/>
        <end position="186"/>
    </location>
</feature>
<sequence length="294" mass="33881">DWENWGVLAASEGWLVFEPNYRGSTGYGSQFVHEVRYQFLFRPAKDILSGVDQLVKDNIADRNRLTVGGYSYGGYLTNWLITQTTRFNAALSGAGAVEHASEWGTIDFPVFEYYLLGGAPWEVPKIYQDQAAIYHLDKVRTPTHIITGENDVRVSTAQSYMLERALHYLEIPVQLLVFPNEDHSISHNPWHGKIKFVINICEYQFEAIESILTAFRIPFWLEDKRWFITCQLIADNVSNSGLILYLSEEAWNEFPFNTRESILSYFTFTRKDDNAVNMSSKWYVRSDLARMVAA</sequence>
<reference evidence="3" key="1">
    <citation type="submission" date="2021-02" db="EMBL/GenBank/DDBJ databases">
        <authorList>
            <person name="Nowell W R."/>
        </authorList>
    </citation>
    <scope>NUCLEOTIDE SEQUENCE</scope>
</reference>
<dbReference type="Proteomes" id="UP000663836">
    <property type="component" value="Unassembled WGS sequence"/>
</dbReference>
<dbReference type="Gene3D" id="3.40.50.1820">
    <property type="entry name" value="alpha/beta hydrolase"/>
    <property type="match status" value="1"/>
</dbReference>
<comment type="caution">
    <text evidence="3">The sequence shown here is derived from an EMBL/GenBank/DDBJ whole genome shotgun (WGS) entry which is preliminary data.</text>
</comment>
<dbReference type="InterPro" id="IPR001375">
    <property type="entry name" value="Peptidase_S9_cat"/>
</dbReference>
<proteinExistence type="predicted"/>
<feature type="non-terminal residue" evidence="3">
    <location>
        <position position="1"/>
    </location>
</feature>
<accession>A0A819Y0Q0</accession>
<evidence type="ECO:0000313" key="4">
    <source>
        <dbReference type="Proteomes" id="UP000663836"/>
    </source>
</evidence>
<dbReference type="EMBL" id="CAJOBD010010322">
    <property type="protein sequence ID" value="CAF4150834.1"/>
    <property type="molecule type" value="Genomic_DNA"/>
</dbReference>
<protein>
    <recommendedName>
        <fullName evidence="2">Peptidase S9 prolyl oligopeptidase catalytic domain-containing protein</fullName>
    </recommendedName>
</protein>
<dbReference type="PANTHER" id="PTHR42776">
    <property type="entry name" value="SERINE PEPTIDASE S9 FAMILY MEMBER"/>
    <property type="match status" value="1"/>
</dbReference>
<dbReference type="SUPFAM" id="SSF53474">
    <property type="entry name" value="alpha/beta-Hydrolases"/>
    <property type="match status" value="1"/>
</dbReference>
<evidence type="ECO:0000259" key="2">
    <source>
        <dbReference type="Pfam" id="PF00326"/>
    </source>
</evidence>
<dbReference type="GO" id="GO:0004252">
    <property type="term" value="F:serine-type endopeptidase activity"/>
    <property type="evidence" value="ECO:0007669"/>
    <property type="project" value="TreeGrafter"/>
</dbReference>
<dbReference type="Pfam" id="PF00326">
    <property type="entry name" value="Peptidase_S9"/>
    <property type="match status" value="1"/>
</dbReference>
<feature type="non-terminal residue" evidence="3">
    <location>
        <position position="294"/>
    </location>
</feature>
<dbReference type="AlphaFoldDB" id="A0A819Y0Q0"/>
<keyword evidence="1" id="KW-0378">Hydrolase</keyword>